<organism evidence="2">
    <name type="scientific">Carassius gibelio</name>
    <name type="common">Prussian carp</name>
    <name type="synonym">Cyprinus gibelio</name>
    <dbReference type="NCBI Taxonomy" id="101364"/>
    <lineage>
        <taxon>Eukaryota</taxon>
        <taxon>Metazoa</taxon>
        <taxon>Chordata</taxon>
        <taxon>Craniata</taxon>
        <taxon>Vertebrata</taxon>
        <taxon>Euteleostomi</taxon>
        <taxon>Actinopterygii</taxon>
        <taxon>Neopterygii</taxon>
        <taxon>Teleostei</taxon>
        <taxon>Ostariophysi</taxon>
        <taxon>Cypriniformes</taxon>
        <taxon>Cyprinidae</taxon>
        <taxon>Cyprininae</taxon>
        <taxon>Carassius</taxon>
    </lineage>
</organism>
<protein>
    <submittedName>
        <fullName evidence="2">Uncharacterized protein</fullName>
    </submittedName>
</protein>
<reference evidence="2" key="1">
    <citation type="journal article" date="2001" name="Gene">
        <title>Differential gene expression in fully-grown oocytes between gynogenetic and gonochoristic crucian carps.</title>
        <authorList>
            <person name="Xie J."/>
            <person name="Wen J.J."/>
            <person name="Chen B."/>
            <person name="Gui J.F."/>
        </authorList>
    </citation>
    <scope>NUCLEOTIDE SEQUENCE</scope>
</reference>
<evidence type="ECO:0000256" key="1">
    <source>
        <dbReference type="SAM" id="MobiDB-lite"/>
    </source>
</evidence>
<evidence type="ECO:0000313" key="2">
    <source>
        <dbReference type="EMBL" id="AAK01369.1"/>
    </source>
</evidence>
<dbReference type="EMBL" id="AF315727">
    <property type="protein sequence ID" value="AAK01369.1"/>
    <property type="molecule type" value="mRNA"/>
</dbReference>
<name>Q98U01_CARGB</name>
<sequence length="66" mass="7109">MYLGGHLFWPRFSSQGTMPRGPGPSMQTLPPGPTQAMPGPRQGMAVPRMMQDPAQPMQGIRPASFG</sequence>
<feature type="region of interest" description="Disordered" evidence="1">
    <location>
        <begin position="11"/>
        <end position="47"/>
    </location>
</feature>
<accession>Q98U01</accession>
<proteinExistence type="evidence at transcript level"/>
<dbReference type="AlphaFoldDB" id="Q98U01"/>